<keyword evidence="2" id="KW-0805">Transcription regulation</keyword>
<evidence type="ECO:0000313" key="10">
    <source>
        <dbReference type="Proteomes" id="UP000670947"/>
    </source>
</evidence>
<dbReference type="InterPro" id="IPR000835">
    <property type="entry name" value="HTH_MarR-typ"/>
</dbReference>
<feature type="domain" description="HTH marR-type" evidence="8">
    <location>
        <begin position="10"/>
        <end position="146"/>
    </location>
</feature>
<keyword evidence="10" id="KW-1185">Reference proteome</keyword>
<comment type="subcellular location">
    <subcellularLocation>
        <location evidence="1">Cytoplasm</location>
    </subcellularLocation>
</comment>
<dbReference type="InterPro" id="IPR055166">
    <property type="entry name" value="Transc_reg_Sar_Rot_HTH"/>
</dbReference>
<keyword evidence="4" id="KW-0804">Transcription</keyword>
<dbReference type="EMBL" id="JAGGDJ010000001">
    <property type="protein sequence ID" value="MBO7742649.1"/>
    <property type="molecule type" value="Genomic_DNA"/>
</dbReference>
<organism evidence="9 10">
    <name type="scientific">Paenibacillus artemisiicola</name>
    <dbReference type="NCBI Taxonomy" id="1172618"/>
    <lineage>
        <taxon>Bacteria</taxon>
        <taxon>Bacillati</taxon>
        <taxon>Bacillota</taxon>
        <taxon>Bacilli</taxon>
        <taxon>Bacillales</taxon>
        <taxon>Paenibacillaceae</taxon>
        <taxon>Paenibacillus</taxon>
    </lineage>
</organism>
<dbReference type="Proteomes" id="UP000670947">
    <property type="component" value="Unassembled WGS sequence"/>
</dbReference>
<dbReference type="Pfam" id="PF22381">
    <property type="entry name" value="Staph_reg_Sar_Rot"/>
    <property type="match status" value="1"/>
</dbReference>
<reference evidence="9 10" key="1">
    <citation type="submission" date="2021-03" db="EMBL/GenBank/DDBJ databases">
        <title>Paenibacillus artemisicola MWE-103 whole genome sequence.</title>
        <authorList>
            <person name="Ham Y.J."/>
        </authorList>
    </citation>
    <scope>NUCLEOTIDE SEQUENCE [LARGE SCALE GENOMIC DNA]</scope>
    <source>
        <strain evidence="9 10">MWE-103</strain>
    </source>
</reference>
<dbReference type="GO" id="GO:0003677">
    <property type="term" value="F:DNA binding"/>
    <property type="evidence" value="ECO:0007669"/>
    <property type="project" value="UniProtKB-KW"/>
</dbReference>
<dbReference type="SMART" id="SM00347">
    <property type="entry name" value="HTH_MARR"/>
    <property type="match status" value="1"/>
</dbReference>
<comment type="caution">
    <text evidence="9">The sequence shown here is derived from an EMBL/GenBank/DDBJ whole genome shotgun (WGS) entry which is preliminary data.</text>
</comment>
<dbReference type="InterPro" id="IPR036390">
    <property type="entry name" value="WH_DNA-bd_sf"/>
</dbReference>
<evidence type="ECO:0000313" key="9">
    <source>
        <dbReference type="EMBL" id="MBO7742649.1"/>
    </source>
</evidence>
<evidence type="ECO:0000256" key="2">
    <source>
        <dbReference type="ARBA" id="ARBA00023015"/>
    </source>
</evidence>
<gene>
    <name evidence="9" type="ORF">I8J29_00480</name>
</gene>
<evidence type="ECO:0000256" key="7">
    <source>
        <dbReference type="ARBA" id="ARBA00047207"/>
    </source>
</evidence>
<evidence type="ECO:0000256" key="3">
    <source>
        <dbReference type="ARBA" id="ARBA00023125"/>
    </source>
</evidence>
<dbReference type="SUPFAM" id="SSF46785">
    <property type="entry name" value="Winged helix' DNA-binding domain"/>
    <property type="match status" value="1"/>
</dbReference>
<evidence type="ECO:0000256" key="1">
    <source>
        <dbReference type="ARBA" id="ARBA00004496"/>
    </source>
</evidence>
<dbReference type="RefSeq" id="WP_208845630.1">
    <property type="nucleotide sequence ID" value="NZ_JAGGDJ010000001.1"/>
</dbReference>
<accession>A0ABS3W2W9</accession>
<dbReference type="InterPro" id="IPR036388">
    <property type="entry name" value="WH-like_DNA-bd_sf"/>
</dbReference>
<evidence type="ECO:0000259" key="8">
    <source>
        <dbReference type="PROSITE" id="PS50995"/>
    </source>
</evidence>
<evidence type="ECO:0000256" key="6">
    <source>
        <dbReference type="ARBA" id="ARBA00047188"/>
    </source>
</evidence>
<name>A0ABS3W2W9_9BACL</name>
<dbReference type="PRINTS" id="PR00598">
    <property type="entry name" value="HTHMARR"/>
</dbReference>
<protein>
    <recommendedName>
        <fullName evidence="6">HTH-type transcriptional regulator SarZ</fullName>
    </recommendedName>
    <alternativeName>
        <fullName evidence="7">Staphylococcal accessory regulator Z</fullName>
    </alternativeName>
</protein>
<sequence length="158" mass="17737">MGNDSIGSIASSYMQLLPLLYRAMDDPQRGSGGWKAPADITHLQIHILEELYRNEEGIAMTPLSRVIRVSKQQLTPLIAKLEEKGYVGKRAGETDKRLVLLRLTDKGRAMVLERWGGFHASLRVRLERLGDEDRTDLAFAIDKMARILGRLPDPEAQA</sequence>
<proteinExistence type="inferred from homology"/>
<evidence type="ECO:0000256" key="5">
    <source>
        <dbReference type="ARBA" id="ARBA00046337"/>
    </source>
</evidence>
<comment type="similarity">
    <text evidence="5">Belongs to the SarZ family.</text>
</comment>
<dbReference type="PANTHER" id="PTHR42756:SF1">
    <property type="entry name" value="TRANSCRIPTIONAL REPRESSOR OF EMRAB OPERON"/>
    <property type="match status" value="1"/>
</dbReference>
<dbReference type="PROSITE" id="PS50995">
    <property type="entry name" value="HTH_MARR_2"/>
    <property type="match status" value="1"/>
</dbReference>
<dbReference type="PANTHER" id="PTHR42756">
    <property type="entry name" value="TRANSCRIPTIONAL REGULATOR, MARR"/>
    <property type="match status" value="1"/>
</dbReference>
<keyword evidence="3 9" id="KW-0238">DNA-binding</keyword>
<dbReference type="Gene3D" id="1.10.10.10">
    <property type="entry name" value="Winged helix-like DNA-binding domain superfamily/Winged helix DNA-binding domain"/>
    <property type="match status" value="1"/>
</dbReference>
<evidence type="ECO:0000256" key="4">
    <source>
        <dbReference type="ARBA" id="ARBA00023163"/>
    </source>
</evidence>